<dbReference type="GeneID" id="104699784"/>
<evidence type="ECO:0000256" key="1">
    <source>
        <dbReference type="SAM" id="MobiDB-lite"/>
    </source>
</evidence>
<feature type="compositionally biased region" description="Low complexity" evidence="1">
    <location>
        <begin position="252"/>
        <end position="306"/>
    </location>
</feature>
<reference evidence="2" key="1">
    <citation type="journal article" date="2014" name="Nat. Commun.">
        <title>The emerging biofuel crop Camelina sativa retains a highly undifferentiated hexaploid genome structure.</title>
        <authorList>
            <person name="Kagale S."/>
            <person name="Koh C."/>
            <person name="Nixon J."/>
            <person name="Bollina V."/>
            <person name="Clarke W.E."/>
            <person name="Tuteja R."/>
            <person name="Spillane C."/>
            <person name="Robinson S.J."/>
            <person name="Links M.G."/>
            <person name="Clarke C."/>
            <person name="Higgins E.E."/>
            <person name="Huebert T."/>
            <person name="Sharpe A.G."/>
            <person name="Parkin I.A."/>
        </authorList>
    </citation>
    <scope>NUCLEOTIDE SEQUENCE [LARGE SCALE GENOMIC DNA]</scope>
    <source>
        <strain evidence="2">cv. DH55</strain>
    </source>
</reference>
<dbReference type="InterPro" id="IPR004252">
    <property type="entry name" value="Probable_transposase_24"/>
</dbReference>
<protein>
    <submittedName>
        <fullName evidence="3">Uncharacterized protein LOC104699784</fullName>
    </submittedName>
</protein>
<organism evidence="2 3">
    <name type="scientific">Camelina sativa</name>
    <name type="common">False flax</name>
    <name type="synonym">Myagrum sativum</name>
    <dbReference type="NCBI Taxonomy" id="90675"/>
    <lineage>
        <taxon>Eukaryota</taxon>
        <taxon>Viridiplantae</taxon>
        <taxon>Streptophyta</taxon>
        <taxon>Embryophyta</taxon>
        <taxon>Tracheophyta</taxon>
        <taxon>Spermatophyta</taxon>
        <taxon>Magnoliopsida</taxon>
        <taxon>eudicotyledons</taxon>
        <taxon>Gunneridae</taxon>
        <taxon>Pentapetalae</taxon>
        <taxon>rosids</taxon>
        <taxon>malvids</taxon>
        <taxon>Brassicales</taxon>
        <taxon>Brassicaceae</taxon>
        <taxon>Camelineae</taxon>
        <taxon>Camelina</taxon>
    </lineage>
</organism>
<accession>A0ABM0SML5</accession>
<keyword evidence="2" id="KW-1185">Reference proteome</keyword>
<feature type="region of interest" description="Disordered" evidence="1">
    <location>
        <begin position="203"/>
        <end position="225"/>
    </location>
</feature>
<proteinExistence type="predicted"/>
<dbReference type="Pfam" id="PF03004">
    <property type="entry name" value="Transposase_24"/>
    <property type="match status" value="1"/>
</dbReference>
<feature type="compositionally biased region" description="Basic and acidic residues" evidence="1">
    <location>
        <begin position="203"/>
        <end position="223"/>
    </location>
</feature>
<gene>
    <name evidence="3" type="primary">LOC104699784</name>
</gene>
<dbReference type="Proteomes" id="UP000694864">
    <property type="component" value="Chromosome 7"/>
</dbReference>
<name>A0ABM0SML5_CAMSA</name>
<evidence type="ECO:0000313" key="3">
    <source>
        <dbReference type="RefSeq" id="XP_010413447.1"/>
    </source>
</evidence>
<dbReference type="RefSeq" id="XP_010413447.1">
    <property type="nucleotide sequence ID" value="XM_010415145.2"/>
</dbReference>
<sequence length="306" mass="33415">MKVIVSQSKLSGEQPIWINPTLWKQMWEHWDTPEAIEKSSNASQARNSNRGGLGLHKHLSGQKSYLQIQQKLEEKLGHPVSLGEVFVATHTKADGSFVDQKAKQVAETYEKNIEEVMSQMEFDGPDATDHSPESTHPTLPIQEKDDIFLKCTVTDAKGTPFGLGSLSEIITKGKRKANYPSSSPTSLLEIEEQLQAARCKFADQDEENARRVREDARRDEEQRNAQNRIATLEMLVSYLKTSDPGVAEFMSTQPPAHAPFTTAAPAANITPATTANVNPPAPTTSGASSPATSPNTSPLSVSSSHP</sequence>
<evidence type="ECO:0000313" key="2">
    <source>
        <dbReference type="Proteomes" id="UP000694864"/>
    </source>
</evidence>
<reference evidence="3" key="2">
    <citation type="submission" date="2025-08" db="UniProtKB">
        <authorList>
            <consortium name="RefSeq"/>
        </authorList>
    </citation>
    <scope>IDENTIFICATION</scope>
    <source>
        <tissue evidence="3">Leaf</tissue>
    </source>
</reference>
<feature type="region of interest" description="Disordered" evidence="1">
    <location>
        <begin position="249"/>
        <end position="306"/>
    </location>
</feature>